<dbReference type="Proteomes" id="UP000678513">
    <property type="component" value="Chromosome"/>
</dbReference>
<dbReference type="Pfam" id="PF04434">
    <property type="entry name" value="SWIM"/>
    <property type="match status" value="1"/>
</dbReference>
<dbReference type="RefSeq" id="WP_212323354.1">
    <property type="nucleotide sequence ID" value="NZ_AP024463.1"/>
</dbReference>
<dbReference type="EMBL" id="CP072384">
    <property type="protein sequence ID" value="QUC07984.1"/>
    <property type="molecule type" value="Genomic_DNA"/>
</dbReference>
<evidence type="ECO:0000259" key="2">
    <source>
        <dbReference type="PROSITE" id="PS50966"/>
    </source>
</evidence>
<reference evidence="3 4" key="1">
    <citation type="submission" date="2021-03" db="EMBL/GenBank/DDBJ databases">
        <title>Human Oral Microbial Genomes.</title>
        <authorList>
            <person name="Johnston C.D."/>
            <person name="Chen T."/>
            <person name="Dewhirst F.E."/>
        </authorList>
    </citation>
    <scope>NUCLEOTIDE SEQUENCE [LARGE SCALE GENOMIC DNA]</scope>
    <source>
        <strain evidence="3 4">DSMZ 100122</strain>
    </source>
</reference>
<keyword evidence="1" id="KW-0863">Zinc-finger</keyword>
<name>A0ABX7Y542_9ACTN</name>
<evidence type="ECO:0000313" key="3">
    <source>
        <dbReference type="EMBL" id="QUC07984.1"/>
    </source>
</evidence>
<sequence>MRSFSHGSTLTDDGLTLDLAPALTPSGLVEHPSFFHGFAAHPVVVTRSLLVLADIAATRYFRPVPVDLRDPILTANGDRLRAECFSACNGVLARLDLLEAGLDGGQIGHGTTNVDIGPAMRQALTRVPRGGLLHLDVGADRLRASTPAEKVEERRVQMPDRWVRALGNAAELTQPLVEQFSVGAAAARRFVQTRPRAGAARADEVWLSAARGQLMAKPHRTPGAVRLTGTHRLAAVSRLLVDLQGLTVYAADDGVTALEFALPGARLTLVLTAEPFRGFSGEGSLLTALAAPNVAEDVDLVSALLAFDPRIDEVRLAREADLSEARVRAALAVLGASGRVGWDNHERAWFHREVPHDPSRVERDNPRLVAAQRLADSGALTRDGDRWLVASGETRYRVQDGSCTCAWYLRHAGSRGPCKHVLAAQLAEKAEKTGKANA</sequence>
<keyword evidence="4" id="KW-1185">Reference proteome</keyword>
<protein>
    <submittedName>
        <fullName evidence="3">SWIM zinc finger family protein</fullName>
    </submittedName>
</protein>
<proteinExistence type="predicted"/>
<dbReference type="PROSITE" id="PS50966">
    <property type="entry name" value="ZF_SWIM"/>
    <property type="match status" value="1"/>
</dbReference>
<evidence type="ECO:0000256" key="1">
    <source>
        <dbReference type="PROSITE-ProRule" id="PRU00325"/>
    </source>
</evidence>
<keyword evidence="1" id="KW-0862">Zinc</keyword>
<feature type="domain" description="SWIM-type" evidence="2">
    <location>
        <begin position="394"/>
        <end position="429"/>
    </location>
</feature>
<evidence type="ECO:0000313" key="4">
    <source>
        <dbReference type="Proteomes" id="UP000678513"/>
    </source>
</evidence>
<gene>
    <name evidence="3" type="ORF">J5A65_13895</name>
</gene>
<accession>A0ABX7Y542</accession>
<keyword evidence="1" id="KW-0479">Metal-binding</keyword>
<organism evidence="3 4">
    <name type="scientific">Arachnia rubra</name>
    <dbReference type="NCBI Taxonomy" id="1547448"/>
    <lineage>
        <taxon>Bacteria</taxon>
        <taxon>Bacillati</taxon>
        <taxon>Actinomycetota</taxon>
        <taxon>Actinomycetes</taxon>
        <taxon>Propionibacteriales</taxon>
        <taxon>Propionibacteriaceae</taxon>
        <taxon>Arachnia</taxon>
    </lineage>
</organism>
<dbReference type="InterPro" id="IPR007527">
    <property type="entry name" value="Znf_SWIM"/>
</dbReference>